<feature type="domain" description="Haemolysin-type calcium binding-related" evidence="10">
    <location>
        <begin position="2137"/>
        <end position="2172"/>
    </location>
</feature>
<dbReference type="InterPro" id="IPR050557">
    <property type="entry name" value="RTX_toxin/Mannuronan_C5-epim"/>
</dbReference>
<feature type="domain" description="Haemolysin-type calcium binding-related" evidence="10">
    <location>
        <begin position="1062"/>
        <end position="1103"/>
    </location>
</feature>
<protein>
    <submittedName>
        <fullName evidence="11">Ca2+-binding protein, RTX toxin-related</fullName>
    </submittedName>
</protein>
<proteinExistence type="predicted"/>
<dbReference type="InterPro" id="IPR001343">
    <property type="entry name" value="Hemolysn_Ca-bd"/>
</dbReference>
<dbReference type="Pfam" id="PF06594">
    <property type="entry name" value="HCBP_related"/>
    <property type="match status" value="5"/>
</dbReference>
<keyword evidence="4" id="KW-0800">Toxin</keyword>
<dbReference type="PANTHER" id="PTHR38340:SF1">
    <property type="entry name" value="S-LAYER PROTEIN"/>
    <property type="match status" value="1"/>
</dbReference>
<dbReference type="Pfam" id="PF00353">
    <property type="entry name" value="HemolysinCabind"/>
    <property type="match status" value="22"/>
</dbReference>
<keyword evidence="3" id="KW-0964">Secreted</keyword>
<evidence type="ECO:0000256" key="6">
    <source>
        <dbReference type="ARBA" id="ARBA00022837"/>
    </source>
</evidence>
<evidence type="ECO:0000313" key="11">
    <source>
        <dbReference type="EMBL" id="SEI86200.1"/>
    </source>
</evidence>
<dbReference type="InterPro" id="IPR011049">
    <property type="entry name" value="Serralysin-like_metalloprot_C"/>
</dbReference>
<dbReference type="PANTHER" id="PTHR38340">
    <property type="entry name" value="S-LAYER PROTEIN"/>
    <property type="match status" value="1"/>
</dbReference>
<keyword evidence="6" id="KW-0106">Calcium</keyword>
<keyword evidence="8" id="KW-0472">Membrane</keyword>
<gene>
    <name evidence="11" type="ORF">SAMN04244579_02265</name>
</gene>
<accession>A0A1H6UDC4</accession>
<evidence type="ECO:0000256" key="1">
    <source>
        <dbReference type="ARBA" id="ARBA00004370"/>
    </source>
</evidence>
<evidence type="ECO:0000256" key="2">
    <source>
        <dbReference type="ARBA" id="ARBA00004613"/>
    </source>
</evidence>
<dbReference type="InterPro" id="IPR010566">
    <property type="entry name" value="Haemolys_ca-bd"/>
</dbReference>
<evidence type="ECO:0000256" key="5">
    <source>
        <dbReference type="ARBA" id="ARBA00022737"/>
    </source>
</evidence>
<dbReference type="PROSITE" id="PS00330">
    <property type="entry name" value="HEMOLYSIN_CALCIUM"/>
    <property type="match status" value="11"/>
</dbReference>
<dbReference type="PRINTS" id="PR01488">
    <property type="entry name" value="RTXTOXINA"/>
</dbReference>
<evidence type="ECO:0000256" key="3">
    <source>
        <dbReference type="ARBA" id="ARBA00022525"/>
    </source>
</evidence>
<dbReference type="GO" id="GO:0016020">
    <property type="term" value="C:membrane"/>
    <property type="evidence" value="ECO:0007669"/>
    <property type="project" value="UniProtKB-SubCell"/>
</dbReference>
<feature type="domain" description="Haemolysin-type calcium binding-related" evidence="10">
    <location>
        <begin position="1401"/>
        <end position="1441"/>
    </location>
</feature>
<keyword evidence="5" id="KW-0677">Repeat</keyword>
<feature type="domain" description="Haemolysin-type calcium binding-related" evidence="10">
    <location>
        <begin position="921"/>
        <end position="958"/>
    </location>
</feature>
<feature type="domain" description="Haemolysin-type calcium binding-related" evidence="10">
    <location>
        <begin position="1224"/>
        <end position="1264"/>
    </location>
</feature>
<reference evidence="11 12" key="1">
    <citation type="submission" date="2016-10" db="EMBL/GenBank/DDBJ databases">
        <authorList>
            <person name="de Groot N.N."/>
        </authorList>
    </citation>
    <scope>NUCLEOTIDE SEQUENCE [LARGE SCALE GENOMIC DNA]</scope>
    <source>
        <strain evidence="11 12">DSM 1041</strain>
    </source>
</reference>
<feature type="region of interest" description="Disordered" evidence="9">
    <location>
        <begin position="328"/>
        <end position="389"/>
    </location>
</feature>
<keyword evidence="7" id="KW-0843">Virulence</keyword>
<sequence length="2214" mass="230747">MAGGKATSPSAQQWQGDYVIYTLVSEGTTQNLVISVGANTVTVKDWVPGKFGIQLLDADEPTPVVTNLVIEGDKKPIDQDPAQEGIQTATDELGNLIVDPNQAELDREDTLYDSIDNDELNGHGGNDLLNAHRGGDDLLDGGSGDDWLRAGTGNDTLVGGIGSDRVNGQEDDDRLYAEELLSDEDVYAANGLDNRVAGRGDLLSGEDGKDFVVGARQEDLLMGGSGRDILYGGAGNDVLYGDAQYIWSTPDWGYNRVVEFKDGIDTYSVNFVGLWTEVMPETGQDGDVLYGGAGDDWLIGQNGQDYQNGGLGDDVLFGGRDSDALLGGDGNDVIAGDNGAETTGQDGDDYLAGGSGNDSMSGDGGSDILYGGDDDDQLSGDNSKIDPLLHGDDHLDGGLGNDRIFGNAGNDILLGADGDDQLTGDGIEEVLAGAYHGRDSLHGGAGFDTLFGSGGDDELYGEEDDDRLIGDANIAQLDVQSHGNDLLDGGIGNDLLWGDGGHDTLIGGEGNDNLYGDDEDLPLENHGNDRLYGENGNDNLSGFGENDTLEGGAGDDALWGGEGDDRLIGGSGFDYHSGGGGNDTYVFSLGDSAMSPVGYTEGIQDDEGSNTLEFVSGIAADDIQLTQYPDMLQLKYSSEDSLLLMGGLASGVRTVKFADGSAFTLEGLYARNSQDSADQTTTTGNANLVGSALNNSLSATGGLSTFRGGLGDDTFTGSGGGNIYLYERGDGVDHIYDTGGNTLPDGTPAPNRIRFGTGIHMQDVRLAPGTAGTLEVLISGQPSGKLVIHNFDASNAANSSAIDYFDFTDGISVSYAQLLGAGFTVSGGNTSDNLLGSNLSDFLSGNGDDDTLSAGAASDTLMGGAGNDQLFGNDGADLYLYGKGHGNDIIVETNDGNTNTLRFMAGVFAEDIELAADSLQNLLLRVKSTGETLILAHWLASGSALVQRIEFADGTLWTPEWIRQNLTMQSGTAGNDVLSALDQSTTLYGLAGNDTLNGGGGDDQLVGGTGNDIMVGGLGNDVYMIELGDAQDILTETGGQDSLVYGSSIAAEDIQVSRVGSDLVLTHANDSDKLTFKDWFRYADGRAWVEEIRLADGGVWTAEELTRKALTQVGTDDYDNLEGINEFGDTLHGGGGNDHLESYSGDDYLEGGAGYDYLYGDQGNDTLSAGPDGGYAAGGEGDDLYLYAAGDGSLNISESNGTDTLRFGPGISLDNMQFQRQGSDLYITLADGGQINVYSWLNYADGSRIVERFEFADGTQLTASELNQVLLVQQGTDSIDNMYGTALGDTLNGANGSDYLKSYGGNDLLSGDQGHDRMYAGDGDDRLEGGEGDDQLYGEAGNDYLNGGTGDDFLVGGTGDDSYSVLGQGYDRILDSAGLDSLYFASDINPEHLIITRVDADLRIGLAGRDDSVTLLEWFRGPRNSIERFIFADGSQWSVADIDGAFTSLSGNGSLSGGASDDLLYGGAGQDSLYGAAGNDLLDGSAGADTLVGGSGDDTYVADGGDSIVELSGEGIDTLVWVDGTAAVLQEGLENLVLAESAGYQATGNALNNHLRGNSASNSLNGAAGADTLEGGLGDDSYYVDSTDDRVIELANQGTDTVSSSVSYALGANVENLYLSSTAAIDGMGNHLDNNLGGNDGNNRLEGLAGNDYLQGRLGVDTLLGGEGDDIYRLDDYSDVLIEEVDAGHDRIIISPVTPMERNVYGDHRDQFVMAGNIEDLRFTGYVTSAALYGNSLDNLIDARDSREYVDSRSYFYANADIYAGAGNDTLYASDASCILDGGVGDDLMIGGVGGDTYYVDSALDRIIENPSTTGWYPDKVMSMVSYGLGANLENLTLLSISNINGTGNELSNTLTGNSGNNLIDGGAGNDQLIGGGGSDTLVGGIGNDTYVVSSLSDLIIEHLDEGMDSVETSSSYMLGTHIENLTLTGSAVIDGTGNELDNLISGNSARNKLVGGSGNDTLNGLGSNDYMEGRTGDDILDGGLGNDTLLGGTGNDSYYVDSTKDVVTEYASEGIDTVHSNIAYTLGNHLENLTLTGGGTIKGTGNALDNWLTGNSAANSLSGGDGNDTLDGGAGNDTLIGGLGSDAYLLGRGHGTDTISENDSTTGNNDIARFMSGIEVEQLWFREVGKGKNTSLELSVIGTEDKFIIDKWFVGAQYRIEQFEVADGKVLLEGQVQSLVDAMASFSPPSAGQTTLPENYQAALASVIAANWQ</sequence>
<evidence type="ECO:0000256" key="7">
    <source>
        <dbReference type="ARBA" id="ARBA00023026"/>
    </source>
</evidence>
<dbReference type="InterPro" id="IPR003995">
    <property type="entry name" value="RTX_toxin_determinant-A"/>
</dbReference>
<dbReference type="STRING" id="170623.SAMN04244579_02265"/>
<name>A0A1H6UDC4_9GAMM</name>
<dbReference type="Proteomes" id="UP000199005">
    <property type="component" value="Unassembled WGS sequence"/>
</dbReference>
<dbReference type="PRINTS" id="PR00313">
    <property type="entry name" value="CABNDNGRPT"/>
</dbReference>
<dbReference type="GO" id="GO:0005576">
    <property type="term" value="C:extracellular region"/>
    <property type="evidence" value="ECO:0007669"/>
    <property type="project" value="UniProtKB-SubCell"/>
</dbReference>
<evidence type="ECO:0000313" key="12">
    <source>
        <dbReference type="Proteomes" id="UP000199005"/>
    </source>
</evidence>
<dbReference type="Gene3D" id="2.150.10.10">
    <property type="entry name" value="Serralysin-like metalloprotease, C-terminal"/>
    <property type="match status" value="16"/>
</dbReference>
<dbReference type="InterPro" id="IPR018511">
    <property type="entry name" value="Hemolysin-typ_Ca-bd_CS"/>
</dbReference>
<dbReference type="GO" id="GO:0005509">
    <property type="term" value="F:calcium ion binding"/>
    <property type="evidence" value="ECO:0007669"/>
    <property type="project" value="InterPro"/>
</dbReference>
<dbReference type="GO" id="GO:0090729">
    <property type="term" value="F:toxin activity"/>
    <property type="evidence" value="ECO:0007669"/>
    <property type="project" value="UniProtKB-KW"/>
</dbReference>
<evidence type="ECO:0000256" key="4">
    <source>
        <dbReference type="ARBA" id="ARBA00022656"/>
    </source>
</evidence>
<evidence type="ECO:0000259" key="10">
    <source>
        <dbReference type="Pfam" id="PF06594"/>
    </source>
</evidence>
<evidence type="ECO:0000256" key="9">
    <source>
        <dbReference type="SAM" id="MobiDB-lite"/>
    </source>
</evidence>
<organism evidence="11 12">
    <name type="scientific">Azotobacter beijerinckii</name>
    <dbReference type="NCBI Taxonomy" id="170623"/>
    <lineage>
        <taxon>Bacteria</taxon>
        <taxon>Pseudomonadati</taxon>
        <taxon>Pseudomonadota</taxon>
        <taxon>Gammaproteobacteria</taxon>
        <taxon>Pseudomonadales</taxon>
        <taxon>Pseudomonadaceae</taxon>
        <taxon>Azotobacter</taxon>
    </lineage>
</organism>
<dbReference type="EMBL" id="FNYO01000023">
    <property type="protein sequence ID" value="SEI86200.1"/>
    <property type="molecule type" value="Genomic_DNA"/>
</dbReference>
<evidence type="ECO:0000256" key="8">
    <source>
        <dbReference type="ARBA" id="ARBA00023136"/>
    </source>
</evidence>
<comment type="subcellular location">
    <subcellularLocation>
        <location evidence="1">Membrane</location>
    </subcellularLocation>
    <subcellularLocation>
        <location evidence="2">Secreted</location>
    </subcellularLocation>
</comment>
<dbReference type="SUPFAM" id="SSF51120">
    <property type="entry name" value="beta-Roll"/>
    <property type="match status" value="16"/>
</dbReference>